<dbReference type="EMBL" id="PYSW02000007">
    <property type="protein sequence ID" value="KAG2389457.1"/>
    <property type="molecule type" value="Genomic_DNA"/>
</dbReference>
<proteinExistence type="predicted"/>
<feature type="compositionally biased region" description="Low complexity" evidence="1">
    <location>
        <begin position="783"/>
        <end position="795"/>
    </location>
</feature>
<evidence type="ECO:0000256" key="1">
    <source>
        <dbReference type="SAM" id="MobiDB-lite"/>
    </source>
</evidence>
<dbReference type="RefSeq" id="XP_044553449.1">
    <property type="nucleotide sequence ID" value="XM_044689958.1"/>
</dbReference>
<feature type="region of interest" description="Disordered" evidence="1">
    <location>
        <begin position="1036"/>
        <end position="1064"/>
    </location>
</feature>
<keyword evidence="3" id="KW-1185">Reference proteome</keyword>
<feature type="region of interest" description="Disordered" evidence="1">
    <location>
        <begin position="196"/>
        <end position="219"/>
    </location>
</feature>
<feature type="compositionally biased region" description="Low complexity" evidence="1">
    <location>
        <begin position="1"/>
        <end position="13"/>
    </location>
</feature>
<feature type="compositionally biased region" description="Acidic residues" evidence="1">
    <location>
        <begin position="935"/>
        <end position="952"/>
    </location>
</feature>
<name>A0AA88KUW2_NAELO</name>
<feature type="region of interest" description="Disordered" evidence="1">
    <location>
        <begin position="716"/>
        <end position="736"/>
    </location>
</feature>
<accession>A0AA88KUW2</accession>
<feature type="compositionally biased region" description="Polar residues" evidence="1">
    <location>
        <begin position="196"/>
        <end position="216"/>
    </location>
</feature>
<feature type="region of interest" description="Disordered" evidence="1">
    <location>
        <begin position="783"/>
        <end position="804"/>
    </location>
</feature>
<feature type="compositionally biased region" description="Acidic residues" evidence="1">
    <location>
        <begin position="966"/>
        <end position="975"/>
    </location>
</feature>
<dbReference type="Proteomes" id="UP000816034">
    <property type="component" value="Unassembled WGS sequence"/>
</dbReference>
<comment type="caution">
    <text evidence="2">The sequence shown here is derived from an EMBL/GenBank/DDBJ whole genome shotgun (WGS) entry which is preliminary data.</text>
</comment>
<feature type="compositionally biased region" description="Basic and acidic residues" evidence="1">
    <location>
        <begin position="953"/>
        <end position="965"/>
    </location>
</feature>
<feature type="compositionally biased region" description="Low complexity" evidence="1">
    <location>
        <begin position="986"/>
        <end position="997"/>
    </location>
</feature>
<feature type="region of interest" description="Disordered" evidence="1">
    <location>
        <begin position="916"/>
        <end position="1019"/>
    </location>
</feature>
<feature type="region of interest" description="Disordered" evidence="1">
    <location>
        <begin position="1"/>
        <end position="72"/>
    </location>
</feature>
<gene>
    <name evidence="2" type="ORF">C9374_014017</name>
</gene>
<evidence type="ECO:0000313" key="3">
    <source>
        <dbReference type="Proteomes" id="UP000816034"/>
    </source>
</evidence>
<protein>
    <recommendedName>
        <fullName evidence="4">PEHE domain-containing protein</fullName>
    </recommendedName>
</protein>
<dbReference type="GeneID" id="68106470"/>
<evidence type="ECO:0000313" key="2">
    <source>
        <dbReference type="EMBL" id="KAG2389457.1"/>
    </source>
</evidence>
<dbReference type="AlphaFoldDB" id="A0AA88KUW2"/>
<evidence type="ECO:0008006" key="4">
    <source>
        <dbReference type="Google" id="ProtNLM"/>
    </source>
</evidence>
<sequence length="1064" mass="118770">MISSIPSNNTPSSGVEPITTTTSSMSLEFNPIIASSHNNTSRTQSSPQQPPSSPLSAAIDSNDKTTTTTDPINSNELSELLLGIYMRNAIQSSVKRKVEEIAMDKTTANALSFHYKKRQGLVRTDLEKKSINNTNGGALDGMVSTTTTTTIPLLIQESISNDHSIVSTLNAPSTNLFCASSIHDLTTTTVIEKNTSSNTTSMLDNSRGNHDNSTSVSDDKKVPMAFSTMTNTDNNETDSETEAEKFTRTFMEDYVNDDLIVNKDEEANIVPVNVKDYVMDHFRKTILLEWDNYKRSTQFKYEWIETRIKHLQQEYNYILDLLQEKHSLIHSNSDQSSDNISETFNGDTFKPSTLLQETLLSPAKRRNDFMQHPFFSSFEEFFNRELEHFRQLKEKQSDLATISSHWLSAAAGGASSVVRQQVASDTNTMVDESVTSAVAPPSDMTTTTMPTTTMPTTTTAAPTMMTSSSNKPQAAATTTTTQLHSSMSALSPTASSLSIITLNLNCHPGSSLPLTSPQTSKIMYPLPYITSADILDSLQLIYNPNTSYSNYPLPRRTYPLSFSNIMNQYNKKKKRVGSSRRSTSIRSVAGFRRSRGAEDNPTEDIVIFDTGVSNIKDIKYKEIVTPSFRVLTNEELSQLPTINETEEEEDISDARYCYLHIDNEMQERQKYYLASLPTTDKKKKKSQADEEEEIRKTMKYQVPSYETIVEAFESFKSKRSEEQSSTTTTTEICHPKPPVHKFSENFTYLVPKDQMVSGSTSSSTCATPTSSKTTLMNAKLAYTSQSSTTSLTSPQKKQKDKKTADQSVIPRWKLITLESYVPYPIAPCEDPRGNWEELKFKSRERMQSLSLSVDTPILNPTTTTTMTLPSVEDDISRKRGVGQSSLLEEDEVMIETNDYDLASNTLNTETTLRTYASLNQSNSANRKRKKPPTSIDDDTLIALSEDDEDDVDYRDSLRKKSLNRDSDEDADDEDYIESRDRKKNKSSTTGSGYTSSHSRGKKRGPGRPKSTETTECTATSFVADRIYDTKIVLKLNGGGSVDTSSKEKKQSSSSSNGKNKKHHK</sequence>
<organism evidence="2 3">
    <name type="scientific">Naegleria lovaniensis</name>
    <name type="common">Amoeba</name>
    <dbReference type="NCBI Taxonomy" id="51637"/>
    <lineage>
        <taxon>Eukaryota</taxon>
        <taxon>Discoba</taxon>
        <taxon>Heterolobosea</taxon>
        <taxon>Tetramitia</taxon>
        <taxon>Eutetramitia</taxon>
        <taxon>Vahlkampfiidae</taxon>
        <taxon>Naegleria</taxon>
    </lineage>
</organism>
<reference evidence="2 3" key="1">
    <citation type="journal article" date="2018" name="BMC Genomics">
        <title>The genome of Naegleria lovaniensis, the basis for a comparative approach to unravel pathogenicity factors of the human pathogenic amoeba N. fowleri.</title>
        <authorList>
            <person name="Liechti N."/>
            <person name="Schurch N."/>
            <person name="Bruggmann R."/>
            <person name="Wittwer M."/>
        </authorList>
    </citation>
    <scope>NUCLEOTIDE SEQUENCE [LARGE SCALE GENOMIC DNA]</scope>
    <source>
        <strain evidence="2 3">ATCC 30569</strain>
    </source>
</reference>
<feature type="compositionally biased region" description="Polar residues" evidence="1">
    <location>
        <begin position="18"/>
        <end position="43"/>
    </location>
</feature>